<dbReference type="InterPro" id="IPR032819">
    <property type="entry name" value="TruB_C"/>
</dbReference>
<comment type="function">
    <text evidence="5">Responsible for synthesis of pseudouridine from uracil-55 in the psi GC loop of transfer RNAs.</text>
</comment>
<protein>
    <recommendedName>
        <fullName evidence="5">tRNA pseudouridine synthase B</fullName>
        <ecNumber evidence="5">5.4.99.25</ecNumber>
    </recommendedName>
    <alternativeName>
        <fullName evidence="5">tRNA pseudouridine(55) synthase</fullName>
        <shortName evidence="5">Psi55 synthase</shortName>
    </alternativeName>
    <alternativeName>
        <fullName evidence="5">tRNA pseudouridylate synthase</fullName>
    </alternativeName>
    <alternativeName>
        <fullName evidence="5">tRNA-uridine isomerase</fullName>
    </alternativeName>
</protein>
<keyword evidence="3 5" id="KW-0819">tRNA processing</keyword>
<dbReference type="STRING" id="1231336.L248_0918"/>
<dbReference type="PANTHER" id="PTHR13767:SF2">
    <property type="entry name" value="PSEUDOURIDYLATE SYNTHASE TRUB1"/>
    <property type="match status" value="1"/>
</dbReference>
<dbReference type="Pfam" id="PF01509">
    <property type="entry name" value="TruB_N"/>
    <property type="match status" value="1"/>
</dbReference>
<dbReference type="HAMAP" id="MF_01080">
    <property type="entry name" value="TruB_bact"/>
    <property type="match status" value="1"/>
</dbReference>
<proteinExistence type="inferred from homology"/>
<comment type="similarity">
    <text evidence="2 5">Belongs to the pseudouridine synthase TruB family. Type 1 subfamily.</text>
</comment>
<evidence type="ECO:0000256" key="5">
    <source>
        <dbReference type="HAMAP-Rule" id="MF_01080"/>
    </source>
</evidence>
<dbReference type="AlphaFoldDB" id="U4TSQ0"/>
<dbReference type="InterPro" id="IPR020103">
    <property type="entry name" value="PsdUridine_synth_cat_dom_sf"/>
</dbReference>
<keyword evidence="9" id="KW-1185">Reference proteome</keyword>
<evidence type="ECO:0000256" key="4">
    <source>
        <dbReference type="ARBA" id="ARBA00023235"/>
    </source>
</evidence>
<keyword evidence="4 5" id="KW-0413">Isomerase</keyword>
<evidence type="ECO:0000256" key="2">
    <source>
        <dbReference type="ARBA" id="ARBA00005642"/>
    </source>
</evidence>
<evidence type="ECO:0000256" key="3">
    <source>
        <dbReference type="ARBA" id="ARBA00022694"/>
    </source>
</evidence>
<feature type="domain" description="tRNA pseudouridylate synthase B C-terminal" evidence="7">
    <location>
        <begin position="181"/>
        <end position="225"/>
    </location>
</feature>
<dbReference type="InterPro" id="IPR014780">
    <property type="entry name" value="tRNA_psdUridine_synth_TruB"/>
</dbReference>
<reference evidence="9" key="1">
    <citation type="journal article" date="2013" name="Genome Announc.">
        <title>Whole-Genome Sequencing of Lactobacillus shenzhenensis Strain LY-73T.</title>
        <authorList>
            <person name="Lin Z."/>
            <person name="Liu Z."/>
            <person name="Yang R."/>
            <person name="Zou Y."/>
            <person name="Wan D."/>
            <person name="Chen J."/>
            <person name="Guo M."/>
            <person name="Zhao J."/>
            <person name="Fang C."/>
            <person name="Yang R."/>
            <person name="Liu F."/>
        </authorList>
    </citation>
    <scope>NUCLEOTIDE SEQUENCE [LARGE SCALE GENOMIC DNA]</scope>
    <source>
        <strain evidence="9">LY-73</strain>
    </source>
</reference>
<dbReference type="OrthoDB" id="9802309at2"/>
<dbReference type="Pfam" id="PF16198">
    <property type="entry name" value="TruB_C_2"/>
    <property type="match status" value="1"/>
</dbReference>
<dbReference type="eggNOG" id="COG0130">
    <property type="taxonomic scope" value="Bacteria"/>
</dbReference>
<dbReference type="InterPro" id="IPR002501">
    <property type="entry name" value="PsdUridine_synth_N"/>
</dbReference>
<dbReference type="Proteomes" id="UP000030647">
    <property type="component" value="Unassembled WGS sequence"/>
</dbReference>
<organism evidence="8 9">
    <name type="scientific">Schleiferilactobacillus shenzhenensis LY-73</name>
    <dbReference type="NCBI Taxonomy" id="1231336"/>
    <lineage>
        <taxon>Bacteria</taxon>
        <taxon>Bacillati</taxon>
        <taxon>Bacillota</taxon>
        <taxon>Bacilli</taxon>
        <taxon>Lactobacillales</taxon>
        <taxon>Lactobacillaceae</taxon>
        <taxon>Schleiferilactobacillus</taxon>
    </lineage>
</organism>
<dbReference type="EC" id="5.4.99.25" evidence="5"/>
<gene>
    <name evidence="5 8" type="primary">truB</name>
    <name evidence="8" type="ORF">L248_0918</name>
</gene>
<dbReference type="CDD" id="cd02573">
    <property type="entry name" value="PseudoU_synth_EcTruB"/>
    <property type="match status" value="1"/>
</dbReference>
<dbReference type="NCBIfam" id="TIGR00431">
    <property type="entry name" value="TruB"/>
    <property type="match status" value="1"/>
</dbReference>
<dbReference type="PANTHER" id="PTHR13767">
    <property type="entry name" value="TRNA-PSEUDOURIDINE SYNTHASE"/>
    <property type="match status" value="1"/>
</dbReference>
<dbReference type="EMBL" id="KI271597">
    <property type="protein sequence ID" value="ERL64507.1"/>
    <property type="molecule type" value="Genomic_DNA"/>
</dbReference>
<evidence type="ECO:0000313" key="8">
    <source>
        <dbReference type="EMBL" id="ERL64507.1"/>
    </source>
</evidence>
<dbReference type="GO" id="GO:0031119">
    <property type="term" value="P:tRNA pseudouridine synthesis"/>
    <property type="evidence" value="ECO:0007669"/>
    <property type="project" value="UniProtKB-UniRule"/>
</dbReference>
<dbReference type="GO" id="GO:0003723">
    <property type="term" value="F:RNA binding"/>
    <property type="evidence" value="ECO:0007669"/>
    <property type="project" value="InterPro"/>
</dbReference>
<evidence type="ECO:0000256" key="1">
    <source>
        <dbReference type="ARBA" id="ARBA00000385"/>
    </source>
</evidence>
<dbReference type="SUPFAM" id="SSF55120">
    <property type="entry name" value="Pseudouridine synthase"/>
    <property type="match status" value="1"/>
</dbReference>
<evidence type="ECO:0000313" key="9">
    <source>
        <dbReference type="Proteomes" id="UP000030647"/>
    </source>
</evidence>
<dbReference type="Gene3D" id="3.30.2350.10">
    <property type="entry name" value="Pseudouridine synthase"/>
    <property type="match status" value="1"/>
</dbReference>
<feature type="domain" description="Pseudouridine synthase II N-terminal" evidence="6">
    <location>
        <begin position="24"/>
        <end position="180"/>
    </location>
</feature>
<comment type="catalytic activity">
    <reaction evidence="1 5">
        <text>uridine(55) in tRNA = pseudouridine(55) in tRNA</text>
        <dbReference type="Rhea" id="RHEA:42532"/>
        <dbReference type="Rhea" id="RHEA-COMP:10101"/>
        <dbReference type="Rhea" id="RHEA-COMP:10102"/>
        <dbReference type="ChEBI" id="CHEBI:65314"/>
        <dbReference type="ChEBI" id="CHEBI:65315"/>
        <dbReference type="EC" id="5.4.99.25"/>
    </reaction>
</comment>
<accession>U4TSQ0</accession>
<evidence type="ECO:0000259" key="7">
    <source>
        <dbReference type="Pfam" id="PF16198"/>
    </source>
</evidence>
<dbReference type="HOGENOM" id="CLU_032087_0_1_9"/>
<name>U4TSQ0_9LACO</name>
<feature type="active site" description="Nucleophile" evidence="5">
    <location>
        <position position="39"/>
    </location>
</feature>
<dbReference type="GO" id="GO:0160148">
    <property type="term" value="F:tRNA pseudouridine(55) synthase activity"/>
    <property type="evidence" value="ECO:0007669"/>
    <property type="project" value="UniProtKB-EC"/>
</dbReference>
<sequence length="310" mass="33586">MINGFIPLHKAAGMTSFACVAAVRKLAHQKRVGHGGTLDPDVDGVLPICLGVATKLVDRLHALPKTYTGEITLGFATDTEDLSGTEIARQRLTTPFIADQLDTAMASFTGAYTQTPPLYSAVKVNGRRLYDYARAGDPVERPTRTVQIYHFKRTSTARFEAAAGEQSFTFTAQVSKGTYIRTLASDLGTKLGVPAVMSQLTRQVSGGFTLADSVTLDTLTAAPALTPYVQPIQSVFSDLPTAQLTSAAWDRVRHGNYLRLDRPAAAPGSELFMRYGGDVQAIYRYDAASDTWRAATMLLHDTDQFTLGEN</sequence>
<evidence type="ECO:0000259" key="6">
    <source>
        <dbReference type="Pfam" id="PF01509"/>
    </source>
</evidence>
<dbReference type="GO" id="GO:1990481">
    <property type="term" value="P:mRNA pseudouridine synthesis"/>
    <property type="evidence" value="ECO:0007669"/>
    <property type="project" value="TreeGrafter"/>
</dbReference>